<organism evidence="1 2">
    <name type="scientific">Thiopseudomonas alkaliphila</name>
    <dbReference type="NCBI Taxonomy" id="1697053"/>
    <lineage>
        <taxon>Bacteria</taxon>
        <taxon>Pseudomonadati</taxon>
        <taxon>Pseudomonadota</taxon>
        <taxon>Gammaproteobacteria</taxon>
        <taxon>Pseudomonadales</taxon>
        <taxon>Pseudomonadaceae</taxon>
        <taxon>Thiopseudomonas</taxon>
    </lineage>
</organism>
<accession>A0A0K1XDU4</accession>
<dbReference type="STRING" id="1697053.AKN87_08250"/>
<dbReference type="AlphaFoldDB" id="A0A0K1XDU4"/>
<evidence type="ECO:0000313" key="2">
    <source>
        <dbReference type="Proteomes" id="UP000063953"/>
    </source>
</evidence>
<gene>
    <name evidence="1" type="ORF">AKN88_05800</name>
</gene>
<dbReference type="RefSeq" id="WP_053100679.1">
    <property type="nucleotide sequence ID" value="NZ_CP012359.1"/>
</dbReference>
<dbReference type="Proteomes" id="UP000063953">
    <property type="component" value="Chromosome"/>
</dbReference>
<protein>
    <submittedName>
        <fullName evidence="1">Uncharacterized protein</fullName>
    </submittedName>
</protein>
<keyword evidence="2" id="KW-1185">Reference proteome</keyword>
<dbReference type="PATRIC" id="fig|1697052.3.peg.1703"/>
<evidence type="ECO:0000313" key="1">
    <source>
        <dbReference type="EMBL" id="AKX59501.1"/>
    </source>
</evidence>
<proteinExistence type="predicted"/>
<dbReference type="EMBL" id="CP012365">
    <property type="protein sequence ID" value="AKX59501.1"/>
    <property type="molecule type" value="Genomic_DNA"/>
</dbReference>
<reference evidence="1 2" key="1">
    <citation type="journal article" date="2015" name="Genome Announc.">
        <title>Genome Sequences of Oblitimonas alkaliphila gen. nov. sp. nov. (Proposed), a Novel Bacterium of the Pseudomonadaceae Family.</title>
        <authorList>
            <person name="Lauer A.C."/>
            <person name="Nicholson A.C."/>
            <person name="Humrighouse B.W."/>
            <person name="Emery B."/>
            <person name="Drobish A."/>
            <person name="Juieng P."/>
            <person name="Loparev V."/>
            <person name="McQuiston J.R."/>
        </authorList>
    </citation>
    <scope>NUCLEOTIDE SEQUENCE [LARGE SCALE GENOMIC DNA]</scope>
    <source>
        <strain evidence="1 2">E5571</strain>
    </source>
</reference>
<sequence length="140" mass="15377">MSEQQRVLMAQANCGNYFPEWIKQPPAQWVMDLPWQEICVDYYSTLVIIAELDLFYRCFASTPSATGLPAELHSALVIYQGVAAEQAAVASAGCVALIEAFAEQNKPRVYLSTKALAEQHALALGCSHLLQGAEIKRLTC</sequence>
<name>A0A0K1XDU4_9GAMM</name>